<dbReference type="Pfam" id="PF00144">
    <property type="entry name" value="Beta-lactamase"/>
    <property type="match status" value="1"/>
</dbReference>
<proteinExistence type="predicted"/>
<dbReference type="SUPFAM" id="SSF56601">
    <property type="entry name" value="beta-lactamase/transpeptidase-like"/>
    <property type="match status" value="1"/>
</dbReference>
<evidence type="ECO:0000313" key="3">
    <source>
        <dbReference type="EMBL" id="OAP96167.1"/>
    </source>
</evidence>
<dbReference type="InterPro" id="IPR012338">
    <property type="entry name" value="Beta-lactam/transpept-like"/>
</dbReference>
<organism evidence="3">
    <name type="scientific">Rhizobium leguminosarum</name>
    <dbReference type="NCBI Taxonomy" id="384"/>
    <lineage>
        <taxon>Bacteria</taxon>
        <taxon>Pseudomonadati</taxon>
        <taxon>Pseudomonadota</taxon>
        <taxon>Alphaproteobacteria</taxon>
        <taxon>Hyphomicrobiales</taxon>
        <taxon>Rhizobiaceae</taxon>
        <taxon>Rhizobium/Agrobacterium group</taxon>
        <taxon>Rhizobium</taxon>
    </lineage>
</organism>
<dbReference type="GO" id="GO:0016787">
    <property type="term" value="F:hydrolase activity"/>
    <property type="evidence" value="ECO:0007669"/>
    <property type="project" value="UniProtKB-KW"/>
</dbReference>
<dbReference type="RefSeq" id="WP_064246007.1">
    <property type="nucleotide sequence ID" value="NZ_WUEZ01000035.1"/>
</dbReference>
<dbReference type="InterPro" id="IPR050789">
    <property type="entry name" value="Diverse_Enzym_Activities"/>
</dbReference>
<gene>
    <name evidence="3" type="ORF">A4U53_14980</name>
    <name evidence="2" type="ORF">GR204_26235</name>
</gene>
<evidence type="ECO:0000313" key="4">
    <source>
        <dbReference type="Proteomes" id="UP000471560"/>
    </source>
</evidence>
<dbReference type="EMBL" id="WUEZ01000035">
    <property type="protein sequence ID" value="NEI37428.1"/>
    <property type="molecule type" value="Genomic_DNA"/>
</dbReference>
<comment type="caution">
    <text evidence="3">The sequence shown here is derived from an EMBL/GenBank/DDBJ whole genome shotgun (WGS) entry which is preliminary data.</text>
</comment>
<dbReference type="Gene3D" id="3.40.710.10">
    <property type="entry name" value="DD-peptidase/beta-lactamase superfamily"/>
    <property type="match status" value="1"/>
</dbReference>
<sequence length="476" mass="51078">MRFVLRILKALALLLVLVVIAAAGWLFIRPPELLRVGDGYAAKIVCSNVFIAGREAEDVLHDDVQAPGSPLLRLVRVSVDRDNDRVTARFMGLFAPSYALYRGAFGCTSVSDGNFEAAANAVPFDPPAKVQANDALWPKGEGTGDQQDGKIAVLLADTGVAGPAMRAIVVVRDGRIVAEAYGPGFSAKTPLIGWSMTKTVNATILGRLMLGGKISFDDENLLAQWKNDARARIKVSDLLGMESGLAFNEDYGDVADVTRMLYLNPDMVSLPANAPMEAAPGQRFRYSSGTAVLLSRIWMDRVGNTQGAFSYPHDALFSPLGMTSAVFELDARGTFAGSSYLYATAHDWARFGQFLLQDGVWNGQRLLPEGFVGAMRTPTAASNGRYTQGQAWLAGPGDGSSAEAGLPEDTFWLTGHDGQSMAIVPSANLIVVRLGLTPSWLNYQPQVLLKAILAVLPQPRGPPQQAGSQRQTQPLP</sequence>
<feature type="domain" description="Beta-lactamase-related" evidence="1">
    <location>
        <begin position="167"/>
        <end position="434"/>
    </location>
</feature>
<accession>A0A179BWY2</accession>
<dbReference type="eggNOG" id="COG1680">
    <property type="taxonomic scope" value="Bacteria"/>
</dbReference>
<evidence type="ECO:0000259" key="1">
    <source>
        <dbReference type="Pfam" id="PF00144"/>
    </source>
</evidence>
<dbReference type="AlphaFoldDB" id="A0A179BWY2"/>
<protein>
    <submittedName>
        <fullName evidence="3">6-aminohexanoate hydrolase</fullName>
    </submittedName>
    <submittedName>
        <fullName evidence="2">Serine hydrolase</fullName>
    </submittedName>
</protein>
<dbReference type="PANTHER" id="PTHR43283:SF7">
    <property type="entry name" value="BETA-LACTAMASE-RELATED DOMAIN-CONTAINING PROTEIN"/>
    <property type="match status" value="1"/>
</dbReference>
<reference evidence="2 4" key="2">
    <citation type="submission" date="2019-12" db="EMBL/GenBank/DDBJ databases">
        <title>Rhizobium genotypes associated with high levels of biological nitrogen fixation by grain legumes in a temperate-maritime cropping system.</title>
        <authorList>
            <person name="Maluk M."/>
            <person name="Francesc Ferrando Molina F."/>
            <person name="Lopez Del Egido L."/>
            <person name="Lafos M."/>
            <person name="Langarica-Fuentes A."/>
            <person name="Gebre Yohannes G."/>
            <person name="Young M.W."/>
            <person name="Martin P."/>
            <person name="Gantlett R."/>
            <person name="Kenicer G."/>
            <person name="Hawes C."/>
            <person name="Begg G.S."/>
            <person name="Quilliam R.S."/>
            <person name="Squire G.R."/>
            <person name="Poole P.S."/>
            <person name="Young P.W."/>
            <person name="Iannetta P.M."/>
            <person name="James E.K."/>
        </authorList>
    </citation>
    <scope>NUCLEOTIDE SEQUENCE [LARGE SCALE GENOMIC DNA]</scope>
    <source>
        <strain evidence="2 4">JHI1096</strain>
    </source>
</reference>
<keyword evidence="3" id="KW-0378">Hydrolase</keyword>
<dbReference type="PANTHER" id="PTHR43283">
    <property type="entry name" value="BETA-LACTAMASE-RELATED"/>
    <property type="match status" value="1"/>
</dbReference>
<dbReference type="EMBL" id="LWBS01000066">
    <property type="protein sequence ID" value="OAP96167.1"/>
    <property type="molecule type" value="Genomic_DNA"/>
</dbReference>
<dbReference type="InterPro" id="IPR001466">
    <property type="entry name" value="Beta-lactam-related"/>
</dbReference>
<reference evidence="3" key="1">
    <citation type="submission" date="2016-04" db="EMBL/GenBank/DDBJ databases">
        <title>Fast-growing isolate from the root nodules of Vavilovia formosa.</title>
        <authorList>
            <person name="Kimeklis A."/>
            <person name="Safronova V."/>
            <person name="Belimov A."/>
            <person name="Andronov E."/>
        </authorList>
    </citation>
    <scope>NUCLEOTIDE SEQUENCE [LARGE SCALE GENOMIC DNA]</scope>
    <source>
        <strain evidence="3">Vaf-46</strain>
    </source>
</reference>
<dbReference type="Proteomes" id="UP000471560">
    <property type="component" value="Unassembled WGS sequence"/>
</dbReference>
<evidence type="ECO:0000313" key="2">
    <source>
        <dbReference type="EMBL" id="NEI37428.1"/>
    </source>
</evidence>
<name>A0A179BWY2_RHILE</name>